<sequence length="491" mass="56620">MFAQEKHRFYYATPLSRLYLVRPILLLYSSVPIVSSETDFTTLLLCPDRIQLDRFYYATPLSRSYPVKPVLLRYSSVPIVSSETDFTISHLCPDCIISQERRIFYFVTPRLQIFHEGVISIADRSNGHVQGFTNCENTTLQSSVELLWVAIGQFEYAEKKLLFTLKGIGFIPQAGEAIDIAIVRQYVCLLLDVIPALKGSFIAAVTLATFIGFVMIFHMLSSYRTNMLKLYRGDNSDIPPKSQMSNSQMLAGIFDNISYQHTTNIHGKVSVSAAKWTGYQIAFRLALFHFEGIFTYRRLLFLVTYFMFFYNIFMGFLSCFMRIIKSTIIGTSLLSRLDQSILPKKFQKFDPERYKTNRFNAYIGFMHVEVAHTHPVVIVFLRLMVLDVGTRKGIEMVLAKELKANGVKTTVAKNRSFMLARNKWQTMYTLLNNPSLKQYRQHHITPNAILDSKRKMSTVNHNTVSFRMLQMKSTHDNVAFEMAKADEYIRF</sequence>
<protein>
    <submittedName>
        <fullName evidence="9">Uncharacterized protein</fullName>
    </submittedName>
</protein>
<dbReference type="GO" id="GO:0005886">
    <property type="term" value="C:plasma membrane"/>
    <property type="evidence" value="ECO:0007669"/>
    <property type="project" value="UniProtKB-SubCell"/>
</dbReference>
<proteinExistence type="predicted"/>
<evidence type="ECO:0000313" key="9">
    <source>
        <dbReference type="EMBL" id="KAK3585646.1"/>
    </source>
</evidence>
<dbReference type="PANTHER" id="PTHR21444:SF15">
    <property type="entry name" value="RECEPTOR FOR RETINOL UPTAKE STRA6"/>
    <property type="match status" value="1"/>
</dbReference>
<keyword evidence="5 8" id="KW-1133">Transmembrane helix</keyword>
<gene>
    <name evidence="9" type="ORF">CHS0354_004566</name>
</gene>
<organism evidence="9 10">
    <name type="scientific">Potamilus streckersoni</name>
    <dbReference type="NCBI Taxonomy" id="2493646"/>
    <lineage>
        <taxon>Eukaryota</taxon>
        <taxon>Metazoa</taxon>
        <taxon>Spiralia</taxon>
        <taxon>Lophotrochozoa</taxon>
        <taxon>Mollusca</taxon>
        <taxon>Bivalvia</taxon>
        <taxon>Autobranchia</taxon>
        <taxon>Heteroconchia</taxon>
        <taxon>Palaeoheterodonta</taxon>
        <taxon>Unionida</taxon>
        <taxon>Unionoidea</taxon>
        <taxon>Unionidae</taxon>
        <taxon>Ambleminae</taxon>
        <taxon>Lampsilini</taxon>
        <taxon>Potamilus</taxon>
    </lineage>
</organism>
<evidence type="ECO:0000256" key="6">
    <source>
        <dbReference type="ARBA" id="ARBA00023136"/>
    </source>
</evidence>
<dbReference type="GO" id="GO:0034632">
    <property type="term" value="F:retinol transmembrane transporter activity"/>
    <property type="evidence" value="ECO:0007669"/>
    <property type="project" value="InterPro"/>
</dbReference>
<keyword evidence="3" id="KW-1003">Cell membrane</keyword>
<evidence type="ECO:0000256" key="8">
    <source>
        <dbReference type="SAM" id="Phobius"/>
    </source>
</evidence>
<dbReference type="Proteomes" id="UP001195483">
    <property type="component" value="Unassembled WGS sequence"/>
</dbReference>
<reference evidence="9" key="1">
    <citation type="journal article" date="2021" name="Genome Biol. Evol.">
        <title>A High-Quality Reference Genome for a Parasitic Bivalve with Doubly Uniparental Inheritance (Bivalvia: Unionida).</title>
        <authorList>
            <person name="Smith C.H."/>
        </authorList>
    </citation>
    <scope>NUCLEOTIDE SEQUENCE</scope>
    <source>
        <strain evidence="9">CHS0354</strain>
    </source>
</reference>
<dbReference type="PANTHER" id="PTHR21444">
    <property type="entry name" value="COILED-COIL DOMAIN-CONTAINING PROTEIN 180"/>
    <property type="match status" value="1"/>
</dbReference>
<dbReference type="AlphaFoldDB" id="A0AAE0VPY0"/>
<evidence type="ECO:0000256" key="4">
    <source>
        <dbReference type="ARBA" id="ARBA00022692"/>
    </source>
</evidence>
<comment type="subcellular location">
    <subcellularLocation>
        <location evidence="1">Cell membrane</location>
        <topology evidence="1">Multi-pass membrane protein</topology>
    </subcellularLocation>
</comment>
<evidence type="ECO:0000256" key="1">
    <source>
        <dbReference type="ARBA" id="ARBA00004651"/>
    </source>
</evidence>
<dbReference type="Pfam" id="PF14752">
    <property type="entry name" value="RBP_receptor"/>
    <property type="match status" value="2"/>
</dbReference>
<reference evidence="9" key="3">
    <citation type="submission" date="2023-05" db="EMBL/GenBank/DDBJ databases">
        <authorList>
            <person name="Smith C.H."/>
        </authorList>
    </citation>
    <scope>NUCLEOTIDE SEQUENCE</scope>
    <source>
        <strain evidence="9">CHS0354</strain>
        <tissue evidence="9">Mantle</tissue>
    </source>
</reference>
<dbReference type="GO" id="GO:0038023">
    <property type="term" value="F:signaling receptor activity"/>
    <property type="evidence" value="ECO:0007669"/>
    <property type="project" value="InterPro"/>
</dbReference>
<dbReference type="GO" id="GO:0071939">
    <property type="term" value="P:vitamin A import into cell"/>
    <property type="evidence" value="ECO:0007669"/>
    <property type="project" value="TreeGrafter"/>
</dbReference>
<dbReference type="InterPro" id="IPR026612">
    <property type="entry name" value="STRA6-like"/>
</dbReference>
<keyword evidence="7" id="KW-0675">Receptor</keyword>
<evidence type="ECO:0000313" key="10">
    <source>
        <dbReference type="Proteomes" id="UP001195483"/>
    </source>
</evidence>
<comment type="caution">
    <text evidence="9">The sequence shown here is derived from an EMBL/GenBank/DDBJ whole genome shotgun (WGS) entry which is preliminary data.</text>
</comment>
<keyword evidence="2" id="KW-0813">Transport</keyword>
<evidence type="ECO:0000256" key="5">
    <source>
        <dbReference type="ARBA" id="ARBA00022989"/>
    </source>
</evidence>
<evidence type="ECO:0000256" key="7">
    <source>
        <dbReference type="ARBA" id="ARBA00023170"/>
    </source>
</evidence>
<name>A0AAE0VPY0_9BIVA</name>
<keyword evidence="10" id="KW-1185">Reference proteome</keyword>
<reference evidence="9" key="2">
    <citation type="journal article" date="2021" name="Genome Biol. Evol.">
        <title>Developing a high-quality reference genome for a parasitic bivalve with doubly uniparental inheritance (Bivalvia: Unionida).</title>
        <authorList>
            <person name="Smith C.H."/>
        </authorList>
    </citation>
    <scope>NUCLEOTIDE SEQUENCE</scope>
    <source>
        <strain evidence="9">CHS0354</strain>
        <tissue evidence="9">Mantle</tissue>
    </source>
</reference>
<keyword evidence="4 8" id="KW-0812">Transmembrane</keyword>
<evidence type="ECO:0000256" key="2">
    <source>
        <dbReference type="ARBA" id="ARBA00022448"/>
    </source>
</evidence>
<evidence type="ECO:0000256" key="3">
    <source>
        <dbReference type="ARBA" id="ARBA00022475"/>
    </source>
</evidence>
<dbReference type="EMBL" id="JAEAOA010000333">
    <property type="protein sequence ID" value="KAK3585646.1"/>
    <property type="molecule type" value="Genomic_DNA"/>
</dbReference>
<keyword evidence="6 8" id="KW-0472">Membrane</keyword>
<accession>A0AAE0VPY0</accession>
<feature type="transmembrane region" description="Helical" evidence="8">
    <location>
        <begin position="299"/>
        <end position="324"/>
    </location>
</feature>
<feature type="transmembrane region" description="Helical" evidence="8">
    <location>
        <begin position="201"/>
        <end position="220"/>
    </location>
</feature>